<evidence type="ECO:0000256" key="1">
    <source>
        <dbReference type="ARBA" id="ARBA00022553"/>
    </source>
</evidence>
<dbReference type="InterPro" id="IPR001952">
    <property type="entry name" value="Alkaline_phosphatase"/>
</dbReference>
<dbReference type="RefSeq" id="WP_160629346.1">
    <property type="nucleotide sequence ID" value="NZ_CP047593.1"/>
</dbReference>
<dbReference type="CDD" id="cd16012">
    <property type="entry name" value="ALP"/>
    <property type="match status" value="1"/>
</dbReference>
<keyword evidence="1" id="KW-0597">Phosphoprotein</keyword>
<dbReference type="Pfam" id="PF00245">
    <property type="entry name" value="Alk_phosphatase"/>
    <property type="match status" value="3"/>
</dbReference>
<feature type="binding site" evidence="3">
    <location>
        <position position="247"/>
    </location>
    <ligand>
        <name>Zn(2+)</name>
        <dbReference type="ChEBI" id="CHEBI:29105"/>
        <label>2</label>
    </ligand>
</feature>
<dbReference type="Gene3D" id="3.40.720.10">
    <property type="entry name" value="Alkaline Phosphatase, subunit A"/>
    <property type="match status" value="1"/>
</dbReference>
<dbReference type="EMBL" id="CP047593">
    <property type="protein sequence ID" value="QHI70168.1"/>
    <property type="molecule type" value="Genomic_DNA"/>
</dbReference>
<comment type="similarity">
    <text evidence="4">Belongs to the alkaline phosphatase family.</text>
</comment>
<dbReference type="Proteomes" id="UP000464954">
    <property type="component" value="Chromosome"/>
</dbReference>
<comment type="cofactor">
    <cofactor evidence="3">
        <name>Zn(2+)</name>
        <dbReference type="ChEBI" id="CHEBI:29105"/>
    </cofactor>
    <text evidence="3">Binds 2 Zn(2+) ions.</text>
</comment>
<comment type="cofactor">
    <cofactor evidence="3">
        <name>Mg(2+)</name>
        <dbReference type="ChEBI" id="CHEBI:18420"/>
    </cofactor>
    <text evidence="3">Binds 1 Mg(2+) ion.</text>
</comment>
<feature type="binding site" evidence="3">
    <location>
        <position position="125"/>
    </location>
    <ligand>
        <name>Mg(2+)</name>
        <dbReference type="ChEBI" id="CHEBI:18420"/>
    </ligand>
</feature>
<dbReference type="PANTHER" id="PTHR11596:SF5">
    <property type="entry name" value="ALKALINE PHOSPHATASE"/>
    <property type="match status" value="1"/>
</dbReference>
<feature type="active site" description="Phosphoserine intermediate" evidence="2">
    <location>
        <position position="72"/>
    </location>
</feature>
<dbReference type="GO" id="GO:0004035">
    <property type="term" value="F:alkaline phosphatase activity"/>
    <property type="evidence" value="ECO:0007669"/>
    <property type="project" value="TreeGrafter"/>
</dbReference>
<feature type="binding site" evidence="3">
    <location>
        <position position="123"/>
    </location>
    <ligand>
        <name>Mg(2+)</name>
        <dbReference type="ChEBI" id="CHEBI:18420"/>
    </ligand>
</feature>
<feature type="binding site" evidence="3">
    <location>
        <position position="286"/>
    </location>
    <ligand>
        <name>Zn(2+)</name>
        <dbReference type="ChEBI" id="CHEBI:29105"/>
        <label>2</label>
    </ligand>
</feature>
<evidence type="ECO:0000256" key="4">
    <source>
        <dbReference type="RuleBase" id="RU003946"/>
    </source>
</evidence>
<keyword evidence="3" id="KW-0862">Zinc</keyword>
<feature type="binding site" evidence="3">
    <location>
        <position position="238"/>
    </location>
    <ligand>
        <name>Mg(2+)</name>
        <dbReference type="ChEBI" id="CHEBI:18420"/>
    </ligand>
</feature>
<dbReference type="PRINTS" id="PR00113">
    <property type="entry name" value="ALKPHPHTASE"/>
</dbReference>
<feature type="binding site" evidence="3">
    <location>
        <position position="32"/>
    </location>
    <ligand>
        <name>Zn(2+)</name>
        <dbReference type="ChEBI" id="CHEBI:29105"/>
        <label>2</label>
    </ligand>
</feature>
<reference evidence="5 6" key="1">
    <citation type="submission" date="2020-01" db="EMBL/GenBank/DDBJ databases">
        <title>Ponticoccus aerotolerans gen. nov., sp. nov., an anaerobic bacterium and proposal of Ponticoccusceae fam. nov., Ponticoccusles ord. nov. and Ponticoccuse classis nov. in the phylum Kiritimatiellaeota.</title>
        <authorList>
            <person name="Zhou L.Y."/>
            <person name="Du Z.J."/>
        </authorList>
    </citation>
    <scope>NUCLEOTIDE SEQUENCE [LARGE SCALE GENOMIC DNA]</scope>
    <source>
        <strain evidence="5 6">S-5007</strain>
    </source>
</reference>
<name>A0A6P1MDL5_9BACT</name>
<dbReference type="SUPFAM" id="SSF53649">
    <property type="entry name" value="Alkaline phosphatase-like"/>
    <property type="match status" value="1"/>
</dbReference>
<dbReference type="GO" id="GO:0046872">
    <property type="term" value="F:metal ion binding"/>
    <property type="evidence" value="ECO:0007669"/>
    <property type="project" value="UniProtKB-KW"/>
</dbReference>
<feature type="binding site" evidence="3">
    <location>
        <position position="32"/>
    </location>
    <ligand>
        <name>Mg(2+)</name>
        <dbReference type="ChEBI" id="CHEBI:18420"/>
    </ligand>
</feature>
<keyword evidence="6" id="KW-1185">Reference proteome</keyword>
<evidence type="ECO:0000313" key="5">
    <source>
        <dbReference type="EMBL" id="QHI70168.1"/>
    </source>
</evidence>
<organism evidence="5 6">
    <name type="scientific">Tichowtungia aerotolerans</name>
    <dbReference type="NCBI Taxonomy" id="2697043"/>
    <lineage>
        <taxon>Bacteria</taxon>
        <taxon>Pseudomonadati</taxon>
        <taxon>Kiritimatiellota</taxon>
        <taxon>Tichowtungiia</taxon>
        <taxon>Tichowtungiales</taxon>
        <taxon>Tichowtungiaceae</taxon>
        <taxon>Tichowtungia</taxon>
    </lineage>
</organism>
<dbReference type="SMART" id="SM00098">
    <property type="entry name" value="alkPPc"/>
    <property type="match status" value="1"/>
</dbReference>
<gene>
    <name evidence="5" type="ORF">GT409_12175</name>
</gene>
<sequence>MSKKILTALCLTGLLLHAEETRPKNIILFIGDGMGIAQVTAGKIAKGTLEMERCPVAGLASTWSADHLTTDSAAAATALATGTKTDNGMLSLNPEGQRLKTVLEIAEDQKKSTGLVCNCAVTHATPAGFATHVPSRQQYVEIARQLADSDVDVLFGGGLAYFSPSNAPSCLPQLQNKMPLATTAEEFYALGTPEKAAALLYPEHPPHVAERTVSLKELTQKAIEILVQDEDGFFLMVEGSQIDWAGHKNDAANIISEVIDFDDAVGVGLDFAEKNGRTLVIITADHETGGFAVIDGTLAEKTVSQTGFIHKKHTASMVPVFAEGPASSRFSGIMDNTDIGKTMIELIQTSE</sequence>
<accession>A0A6P1MDL5</accession>
<keyword evidence="3" id="KW-0479">Metal-binding</keyword>
<evidence type="ECO:0000256" key="2">
    <source>
        <dbReference type="PIRSR" id="PIRSR601952-1"/>
    </source>
</evidence>
<dbReference type="PANTHER" id="PTHR11596">
    <property type="entry name" value="ALKALINE PHOSPHATASE"/>
    <property type="match status" value="1"/>
</dbReference>
<protein>
    <submittedName>
        <fullName evidence="5">Alkaline phosphatase</fullName>
    </submittedName>
</protein>
<dbReference type="InterPro" id="IPR017850">
    <property type="entry name" value="Alkaline_phosphatase_core_sf"/>
</dbReference>
<feature type="binding site" evidence="3">
    <location>
        <position position="285"/>
    </location>
    <ligand>
        <name>Zn(2+)</name>
        <dbReference type="ChEBI" id="CHEBI:29105"/>
        <label>2</label>
    </ligand>
</feature>
<proteinExistence type="inferred from homology"/>
<keyword evidence="3" id="KW-0460">Magnesium</keyword>
<evidence type="ECO:0000256" key="3">
    <source>
        <dbReference type="PIRSR" id="PIRSR601952-2"/>
    </source>
</evidence>
<evidence type="ECO:0000313" key="6">
    <source>
        <dbReference type="Proteomes" id="UP000464954"/>
    </source>
</evidence>
<dbReference type="KEGG" id="taer:GT409_12175"/>
<feature type="binding site" evidence="3">
    <location>
        <position position="243"/>
    </location>
    <ligand>
        <name>Zn(2+)</name>
        <dbReference type="ChEBI" id="CHEBI:29105"/>
        <label>2</label>
    </ligand>
</feature>
<dbReference type="AlphaFoldDB" id="A0A6P1MDL5"/>